<dbReference type="EMBL" id="PZJG01000002">
    <property type="protein sequence ID" value="RAK49614.1"/>
    <property type="molecule type" value="Genomic_DNA"/>
</dbReference>
<dbReference type="PANTHER" id="PTHR42711:SF17">
    <property type="entry name" value="ABC TRANSPORTER ATP-BINDING PROTEIN"/>
    <property type="match status" value="1"/>
</dbReference>
<proteinExistence type="predicted"/>
<dbReference type="OrthoDB" id="9804819at2"/>
<dbReference type="InterPro" id="IPR003439">
    <property type="entry name" value="ABC_transporter-like_ATP-bd"/>
</dbReference>
<dbReference type="GO" id="GO:0005524">
    <property type="term" value="F:ATP binding"/>
    <property type="evidence" value="ECO:0007669"/>
    <property type="project" value="UniProtKB-KW"/>
</dbReference>
<evidence type="ECO:0000313" key="5">
    <source>
        <dbReference type="Proteomes" id="UP000249579"/>
    </source>
</evidence>
<dbReference type="AlphaFoldDB" id="A0A328A6Y6"/>
<keyword evidence="3 4" id="KW-0067">ATP-binding</keyword>
<evidence type="ECO:0000256" key="1">
    <source>
        <dbReference type="ARBA" id="ARBA00022448"/>
    </source>
</evidence>
<dbReference type="Gene3D" id="3.40.50.300">
    <property type="entry name" value="P-loop containing nucleotide triphosphate hydrolases"/>
    <property type="match status" value="1"/>
</dbReference>
<dbReference type="InterPro" id="IPR050763">
    <property type="entry name" value="ABC_transporter_ATP-binding"/>
</dbReference>
<comment type="caution">
    <text evidence="4">The sequence shown here is derived from an EMBL/GenBank/DDBJ whole genome shotgun (WGS) entry which is preliminary data.</text>
</comment>
<dbReference type="PROSITE" id="PS50893">
    <property type="entry name" value="ABC_TRANSPORTER_2"/>
    <property type="match status" value="1"/>
</dbReference>
<evidence type="ECO:0000313" key="4">
    <source>
        <dbReference type="EMBL" id="RAK49614.1"/>
    </source>
</evidence>
<dbReference type="PANTHER" id="PTHR42711">
    <property type="entry name" value="ABC TRANSPORTER ATP-BINDING PROTEIN"/>
    <property type="match status" value="1"/>
</dbReference>
<dbReference type="GO" id="GO:0016887">
    <property type="term" value="F:ATP hydrolysis activity"/>
    <property type="evidence" value="ECO:0007669"/>
    <property type="project" value="InterPro"/>
</dbReference>
<gene>
    <name evidence="4" type="ORF">BHX94_04150</name>
</gene>
<keyword evidence="1" id="KW-0813">Transport</keyword>
<accession>A0A328A6Y6</accession>
<keyword evidence="2" id="KW-0547">Nucleotide-binding</keyword>
<reference evidence="4 5" key="1">
    <citation type="journal article" date="2018" name="Front. Microbiol.">
        <title>Description and Comparative Genomics of Macrococcus caseolyticus subsp. hominis subsp. nov., Macrococcus goetzii sp. nov., Macrococcus epidermidis sp. nov., and Macrococcus bohemicus sp. nov., Novel Macrococci From Human Clinical Material With Virulence Potential and Suspected Uptake of Foreign DNA by Natural Transformation.</title>
        <authorList>
            <person name="Maslanova I."/>
            <person name="Wertheimer Z."/>
            <person name="Sedlacek I."/>
            <person name="Svec P."/>
            <person name="Indrakova A."/>
            <person name="Kovarovic V."/>
            <person name="Schumann P."/>
            <person name="Sproer C."/>
            <person name="Kralova S."/>
            <person name="Sedo O."/>
            <person name="Kristofova L."/>
            <person name="Vrbovska V."/>
            <person name="Fuzik T."/>
            <person name="Petras P."/>
            <person name="Zdrahal Z."/>
            <person name="Ruzickova V."/>
            <person name="Doskar J."/>
            <person name="Pantucek R."/>
        </authorList>
    </citation>
    <scope>NUCLEOTIDE SEQUENCE [LARGE SCALE GENOMIC DNA]</scope>
    <source>
        <strain evidence="4 5">03/115</strain>
    </source>
</reference>
<sequence>MEIRREITMITIHNLSKDIGKKHILKHINLTINKGDAIALVGPNGAGKSTLIDCLLGNKKLTSGDIDGQQLILDHTKTSVLYQQTYFTPNMKVYQIIELFQNLYPNALTKEEIKAITLFDDALLNTEAEKISGGQKRILDVALTLIGRPEFIILDEPTVGMDTSTRRRFYDLIKTLKAEGKTILFTSHYIEEVESLSDRIVVLHKGEIIRDSTPRALREESTQKQIVLPKKYENVTKQISDIAFSKIEGEYIMIHTSQIDEVINIVINNHISFEHVEITNESLLDRVFKVVEEERHETV</sequence>
<name>A0A328A6Y6_9STAP</name>
<dbReference type="InterPro" id="IPR027417">
    <property type="entry name" value="P-loop_NTPase"/>
</dbReference>
<dbReference type="Proteomes" id="UP000249579">
    <property type="component" value="Unassembled WGS sequence"/>
</dbReference>
<organism evidence="4 5">
    <name type="scientific">Macrococcoides bohemicum</name>
    <dbReference type="NCBI Taxonomy" id="1903056"/>
    <lineage>
        <taxon>Bacteria</taxon>
        <taxon>Bacillati</taxon>
        <taxon>Bacillota</taxon>
        <taxon>Bacilli</taxon>
        <taxon>Bacillales</taxon>
        <taxon>Staphylococcaceae</taxon>
        <taxon>Macrococcoides</taxon>
    </lineage>
</organism>
<evidence type="ECO:0000256" key="2">
    <source>
        <dbReference type="ARBA" id="ARBA00022741"/>
    </source>
</evidence>
<dbReference type="InterPro" id="IPR003593">
    <property type="entry name" value="AAA+_ATPase"/>
</dbReference>
<protein>
    <submittedName>
        <fullName evidence="4">ABC transporter ATP-binding protein</fullName>
    </submittedName>
</protein>
<dbReference type="SUPFAM" id="SSF52540">
    <property type="entry name" value="P-loop containing nucleoside triphosphate hydrolases"/>
    <property type="match status" value="1"/>
</dbReference>
<dbReference type="Pfam" id="PF00005">
    <property type="entry name" value="ABC_tran"/>
    <property type="match status" value="1"/>
</dbReference>
<dbReference type="SMART" id="SM00382">
    <property type="entry name" value="AAA"/>
    <property type="match status" value="1"/>
</dbReference>
<dbReference type="CDD" id="cd03230">
    <property type="entry name" value="ABC_DR_subfamily_A"/>
    <property type="match status" value="1"/>
</dbReference>
<evidence type="ECO:0000256" key="3">
    <source>
        <dbReference type="ARBA" id="ARBA00022840"/>
    </source>
</evidence>